<sequence>MVAQKQTYSTQTAFESAMGPINSHYLASPAQNASGSKRIRLFPGYLLNAGGLLILIFLVVAFWSRAASQPFYVSLFFGYWIRQSAKEGAWIWSATASVLAFSTLHMLDKLLHLMVKQKIQANTSLATLEGWSRLSYHKMFLDYRKPWLAAFSLATWVTAHFLVSGYTALLTPKPVLQIIEVTGNDTDVSSDAFRQWATPLWESDKSNLTLCQWWDYTTPDEYPLPHSTIYYPTCSWAKDSISFTSSGMVSALESSLLRGLDGTFKTYTRVADSIFDGSTGGVLPIGDVGIAAFAYDLEYKDVPDYLNYTASWNYTLIQQGFSVDIVCTNTTDSTPISRSEPDPVNVTNGYVGQDMTMYTFTYDTSDCTNPLHNDDTYVTPVDSSLGVYVCMGDDVEANKWTMYLRAFDEYERTFGNMTCTIDPYLTKNEVTYEGNGFMIYQNKIGPVGDGSFVPPDLMMAIWQAMTSSYSSTSNNFLDAVIAVSGTAATFKADASNATLLLQDALRGVFEYQGTMARIHYRAQNSPGLAKSIKGNFTIERMGWSGSPTSIASLLPLLTFVLGSAIWYCLEGMRAENRHATTWDPLNPVCLMAAGAAGGSAGRLGVFQGKGGADEKDRTIKKIKVRFVGEQGLIADWGHGGESGGVSYQAVVAEKDQLMGRERGM</sequence>
<feature type="transmembrane region" description="Helical" evidence="1">
    <location>
        <begin position="89"/>
        <end position="107"/>
    </location>
</feature>
<feature type="transmembrane region" description="Helical" evidence="1">
    <location>
        <begin position="550"/>
        <end position="569"/>
    </location>
</feature>
<keyword evidence="1" id="KW-0812">Transmembrane</keyword>
<reference evidence="2 3" key="1">
    <citation type="submission" date="2024-04" db="EMBL/GenBank/DDBJ databases">
        <title>Phyllosticta paracitricarpa is synonymous to the EU quarantine fungus P. citricarpa based on phylogenomic analyses.</title>
        <authorList>
            <consortium name="Lawrence Berkeley National Laboratory"/>
            <person name="Van Ingen-Buijs V.A."/>
            <person name="Van Westerhoven A.C."/>
            <person name="Haridas S."/>
            <person name="Skiadas P."/>
            <person name="Martin F."/>
            <person name="Groenewald J.Z."/>
            <person name="Crous P.W."/>
            <person name="Seidl M.F."/>
        </authorList>
    </citation>
    <scope>NUCLEOTIDE SEQUENCE [LARGE SCALE GENOMIC DNA]</scope>
    <source>
        <strain evidence="2 3">CBS 123371</strain>
    </source>
</reference>
<keyword evidence="3" id="KW-1185">Reference proteome</keyword>
<evidence type="ECO:0000313" key="2">
    <source>
        <dbReference type="EMBL" id="KAK7523835.1"/>
    </source>
</evidence>
<feature type="transmembrane region" description="Helical" evidence="1">
    <location>
        <begin position="147"/>
        <end position="169"/>
    </location>
</feature>
<proteinExistence type="predicted"/>
<evidence type="ECO:0000256" key="1">
    <source>
        <dbReference type="SAM" id="Phobius"/>
    </source>
</evidence>
<gene>
    <name evidence="2" type="ORF">IWZ03DRAFT_419837</name>
</gene>
<comment type="caution">
    <text evidence="2">The sequence shown here is derived from an EMBL/GenBank/DDBJ whole genome shotgun (WGS) entry which is preliminary data.</text>
</comment>
<accession>A0ABR1KYU6</accession>
<feature type="transmembrane region" description="Helical" evidence="1">
    <location>
        <begin position="45"/>
        <end position="64"/>
    </location>
</feature>
<keyword evidence="1" id="KW-0472">Membrane</keyword>
<dbReference type="EMBL" id="JBBPHU010000001">
    <property type="protein sequence ID" value="KAK7523835.1"/>
    <property type="molecule type" value="Genomic_DNA"/>
</dbReference>
<keyword evidence="1" id="KW-1133">Transmembrane helix</keyword>
<evidence type="ECO:0000313" key="3">
    <source>
        <dbReference type="Proteomes" id="UP001363622"/>
    </source>
</evidence>
<name>A0ABR1KYU6_9PEZI</name>
<organism evidence="2 3">
    <name type="scientific">Phyllosticta citriasiana</name>
    <dbReference type="NCBI Taxonomy" id="595635"/>
    <lineage>
        <taxon>Eukaryota</taxon>
        <taxon>Fungi</taxon>
        <taxon>Dikarya</taxon>
        <taxon>Ascomycota</taxon>
        <taxon>Pezizomycotina</taxon>
        <taxon>Dothideomycetes</taxon>
        <taxon>Dothideomycetes incertae sedis</taxon>
        <taxon>Botryosphaeriales</taxon>
        <taxon>Phyllostictaceae</taxon>
        <taxon>Phyllosticta</taxon>
    </lineage>
</organism>
<protein>
    <submittedName>
        <fullName evidence="2">Uncharacterized protein</fullName>
    </submittedName>
</protein>
<dbReference type="Proteomes" id="UP001363622">
    <property type="component" value="Unassembled WGS sequence"/>
</dbReference>